<dbReference type="Proteomes" id="UP001108240">
    <property type="component" value="Unplaced"/>
</dbReference>
<dbReference type="PANTHER" id="PTHR12187:SF12">
    <property type="entry name" value="PHOSPHATIDYLINOSITOL-3,4-BISPHOSPHATE 4-PHOSPHATASE"/>
    <property type="match status" value="1"/>
</dbReference>
<dbReference type="Ensembl" id="ENSCCRT00000173981.1">
    <property type="protein sequence ID" value="ENSCCRP00000180581.1"/>
    <property type="gene ID" value="ENSCCRG00000052641.2"/>
</dbReference>
<name>A0A9J8DL32_CYPCA</name>
<dbReference type="SUPFAM" id="SSF49562">
    <property type="entry name" value="C2 domain (Calcium/lipid-binding domain, CaLB)"/>
    <property type="match status" value="1"/>
</dbReference>
<reference evidence="3" key="1">
    <citation type="submission" date="2025-08" db="UniProtKB">
        <authorList>
            <consortium name="Ensembl"/>
        </authorList>
    </citation>
    <scope>IDENTIFICATION</scope>
</reference>
<reference evidence="3" key="2">
    <citation type="submission" date="2025-09" db="UniProtKB">
        <authorList>
            <consortium name="Ensembl"/>
        </authorList>
    </citation>
    <scope>IDENTIFICATION</scope>
</reference>
<proteinExistence type="predicted"/>
<evidence type="ECO:0000256" key="2">
    <source>
        <dbReference type="ARBA" id="ARBA00023098"/>
    </source>
</evidence>
<evidence type="ECO:0000313" key="4">
    <source>
        <dbReference type="Proteomes" id="UP001108240"/>
    </source>
</evidence>
<sequence length="785" mass="88678">MGLALTGNSQDPDEPVLEFSLACSELVTPSLDRKPSSFVAVSCTTPPQAFWTKHAQTEIIEGTSNPIFLSSIAFFQESLITQQTQVKLSVYDVKDRSQGTVRQKPLTESMGVKAKSPSLCKDTLLKAGECLILMSIKKNTLTYLLQLHSIWRKQFISNVPFITEQMGHSTISRMYRFPTTDGNHLRVLEQMAESVLSLHIPRQFVKLLLEEDLEELGELSPCWENLRRQIITQYQTIILTYQETLGNLHEYKGPSFKSSTLKGEKKLEFIPTNLHVQRMRVQDGTYDVVTTGAPAAHHQGFKGSGLRKLIQKFEEAKNAGESAPISMRYQPQDVLKAKEIISHVNTLKTQVSYYTERLSRAAKERSTNALERTLAILTEKVRGFEKIWLNVDKSLECVIRCVDRLLTRERSQSDSSEDIFLSDQQADTSKRGEWSEALYPLLTTLNECVAMMSDKAKKSMVFLLMQDSAPTIAMSLSLQYRRDVVFCQTLTALICGFVVKLRNCLSDSGFLRQLHTIGLLVQFEGLLSTYGEELAMLEDMSVGVMDLRNVTFKVTQATSSFSPDMLPVITGNRDGFNVRVPLPGVMFDVLPREIQNGMLLRVQPVLFNVGINEQQTLAEKFGDTSLQEVVNMESLARLTSYYDQFKEVLPEDCLPRSRSQNCVPELLRFLSQNVNARKSKNVDILLLAAEVCRRLNGVRVTSCKSAKDRTAMSVTLEQCQILQQEHCMAPQVFTQALDCMRSEGCRRENTMKNVGSRKYAFNSLQLKTFPKQYRPPEGTFGKVET</sequence>
<accession>A0A9J8DL32</accession>
<keyword evidence="2" id="KW-0443">Lipid metabolism</keyword>
<dbReference type="GO" id="GO:0005737">
    <property type="term" value="C:cytoplasm"/>
    <property type="evidence" value="ECO:0007669"/>
    <property type="project" value="TreeGrafter"/>
</dbReference>
<evidence type="ECO:0000256" key="1">
    <source>
        <dbReference type="ARBA" id="ARBA00022801"/>
    </source>
</evidence>
<dbReference type="GeneTree" id="ENSGT00940000157360"/>
<evidence type="ECO:0000313" key="3">
    <source>
        <dbReference type="Ensembl" id="ENSCCRP00000180581.1"/>
    </source>
</evidence>
<keyword evidence="4" id="KW-1185">Reference proteome</keyword>
<dbReference type="AlphaFoldDB" id="A0A9J8DL32"/>
<dbReference type="PANTHER" id="PTHR12187">
    <property type="entry name" value="AGAP000124-PA"/>
    <property type="match status" value="1"/>
</dbReference>
<organism evidence="3 4">
    <name type="scientific">Cyprinus carpio carpio</name>
    <dbReference type="NCBI Taxonomy" id="630221"/>
    <lineage>
        <taxon>Eukaryota</taxon>
        <taxon>Metazoa</taxon>
        <taxon>Chordata</taxon>
        <taxon>Craniata</taxon>
        <taxon>Vertebrata</taxon>
        <taxon>Euteleostomi</taxon>
        <taxon>Actinopterygii</taxon>
        <taxon>Neopterygii</taxon>
        <taxon>Teleostei</taxon>
        <taxon>Ostariophysi</taxon>
        <taxon>Cypriniformes</taxon>
        <taxon>Cyprinidae</taxon>
        <taxon>Cyprininae</taxon>
        <taxon>Cyprinus</taxon>
    </lineage>
</organism>
<dbReference type="InterPro" id="IPR035892">
    <property type="entry name" value="C2_domain_sf"/>
</dbReference>
<dbReference type="InterPro" id="IPR039034">
    <property type="entry name" value="INPP4"/>
</dbReference>
<protein>
    <submittedName>
        <fullName evidence="3">Inositol polyphosphate-4-phosphatase type I Aa</fullName>
    </submittedName>
</protein>
<dbReference type="GO" id="GO:0016316">
    <property type="term" value="F:phosphatidylinositol-3,4-bisphosphate 4-phosphatase activity"/>
    <property type="evidence" value="ECO:0007669"/>
    <property type="project" value="InterPro"/>
</dbReference>
<keyword evidence="1" id="KW-0378">Hydrolase</keyword>